<sequence>MITQFREFEDKNQLFTLEINGVRFWHLVRFDIYNSILNNKKGYSEAQGTRIRYSKKKYVESKFKQVKYLFSYKKILSSPRKDILVLDHPRKVLDESNYYIDLYTNFLLSEYTENIMFLDEPLKNEHMSPQKDGNIFYTDIINLEYNLKKIIYRKGTFYNNKKNINIVEDLINSINLEFGIKLSSHFWNIKIIDKILFFKIACKYIEKILKHIKPKVIIEVVSYTGIRFAVNYIAKKLNIETIELQHGLIGPNHVAYNISKINELYYFPNRIFTFGDYWNEHSDIPLSSNMVEAVGFPYLEIRKDHESVQKDKNSILFISQGTIGKELSKFAIEVEKIYGEDYSIEYKLHPGEYDNWEKNYPWLLESNIRVIGDDGYDIYFYYNTAVCVIGVYSTALIEALYYDLNVLIYNTIGSEYLNDFIEFGDMNIIQNGSDISKYLNIVQEHKNYNYYWREHPRENVIFKINQILEEKEGDNEFK</sequence>
<dbReference type="Gene3D" id="3.40.50.12580">
    <property type="match status" value="1"/>
</dbReference>
<dbReference type="Proteomes" id="UP001179483">
    <property type="component" value="Chromosome"/>
</dbReference>
<dbReference type="InterPro" id="IPR043148">
    <property type="entry name" value="TagF_C"/>
</dbReference>
<proteinExistence type="predicted"/>
<dbReference type="RefSeq" id="WP_271735519.1">
    <property type="nucleotide sequence ID" value="NZ_CP116590.1"/>
</dbReference>
<dbReference type="EMBL" id="CP116590">
    <property type="protein sequence ID" value="WCG37233.1"/>
    <property type="molecule type" value="Genomic_DNA"/>
</dbReference>
<evidence type="ECO:0008006" key="3">
    <source>
        <dbReference type="Google" id="ProtNLM"/>
    </source>
</evidence>
<gene>
    <name evidence="1" type="ORF">PML80_06805</name>
</gene>
<protein>
    <recommendedName>
        <fullName evidence="3">CDP-glycerol glycerophosphotransferase family protein</fullName>
    </recommendedName>
</protein>
<evidence type="ECO:0000313" key="2">
    <source>
        <dbReference type="Proteomes" id="UP001179483"/>
    </source>
</evidence>
<dbReference type="SUPFAM" id="SSF53756">
    <property type="entry name" value="UDP-Glycosyltransferase/glycogen phosphorylase"/>
    <property type="match status" value="1"/>
</dbReference>
<accession>A0AAE9XQ17</accession>
<reference evidence="1" key="1">
    <citation type="submission" date="2023-01" db="EMBL/GenBank/DDBJ databases">
        <title>Oxazolidinone resistance genes in florfenicol resistant enterococci from beef cattle and veal calves at slaughter.</title>
        <authorList>
            <person name="Biggel M."/>
        </authorList>
    </citation>
    <scope>NUCLEOTIDE SEQUENCE</scope>
    <source>
        <strain evidence="1">K79-1</strain>
    </source>
</reference>
<organism evidence="1 2">
    <name type="scientific">Aerococcus urinaeequi</name>
    <dbReference type="NCBI Taxonomy" id="51665"/>
    <lineage>
        <taxon>Bacteria</taxon>
        <taxon>Bacillati</taxon>
        <taxon>Bacillota</taxon>
        <taxon>Bacilli</taxon>
        <taxon>Lactobacillales</taxon>
        <taxon>Aerococcaceae</taxon>
        <taxon>Aerococcus</taxon>
    </lineage>
</organism>
<name>A0AAE9XQ17_9LACT</name>
<evidence type="ECO:0000313" key="1">
    <source>
        <dbReference type="EMBL" id="WCG37233.1"/>
    </source>
</evidence>
<dbReference type="AlphaFoldDB" id="A0AAE9XQ17"/>